<keyword evidence="2" id="KW-1185">Reference proteome</keyword>
<reference evidence="1 2" key="1">
    <citation type="journal article" date="2019" name="Genome Biol. Evol.">
        <title>Insights into the evolution of the New World diploid cottons (Gossypium, subgenus Houzingenia) based on genome sequencing.</title>
        <authorList>
            <person name="Grover C.E."/>
            <person name="Arick M.A. 2nd"/>
            <person name="Thrash A."/>
            <person name="Conover J.L."/>
            <person name="Sanders W.S."/>
            <person name="Peterson D.G."/>
            <person name="Frelichowski J.E."/>
            <person name="Scheffler J.A."/>
            <person name="Scheffler B.E."/>
            <person name="Wendel J.F."/>
        </authorList>
    </citation>
    <scope>NUCLEOTIDE SEQUENCE [LARGE SCALE GENOMIC DNA]</scope>
    <source>
        <strain evidence="1">8</strain>
        <tissue evidence="1">Leaf</tissue>
    </source>
</reference>
<comment type="caution">
    <text evidence="1">The sequence shown here is derived from an EMBL/GenBank/DDBJ whole genome shotgun (WGS) entry which is preliminary data.</text>
</comment>
<name>A0A7J9EAZ3_9ROSI</name>
<gene>
    <name evidence="1" type="ORF">Gotri_018740</name>
</gene>
<evidence type="ECO:0000313" key="2">
    <source>
        <dbReference type="Proteomes" id="UP000593568"/>
    </source>
</evidence>
<sequence>MEAQILQVQKSFLQMAHRIHGAMLPNRHLRRACLHTLLLVIIAAMELICENVPNLFQALKVMLRAATSLMQLTK</sequence>
<evidence type="ECO:0000313" key="1">
    <source>
        <dbReference type="EMBL" id="MBA0770061.1"/>
    </source>
</evidence>
<proteinExistence type="predicted"/>
<accession>A0A7J9EAZ3</accession>
<dbReference type="Proteomes" id="UP000593568">
    <property type="component" value="Unassembled WGS sequence"/>
</dbReference>
<dbReference type="AlphaFoldDB" id="A0A7J9EAZ3"/>
<organism evidence="1 2">
    <name type="scientific">Gossypium trilobum</name>
    <dbReference type="NCBI Taxonomy" id="34281"/>
    <lineage>
        <taxon>Eukaryota</taxon>
        <taxon>Viridiplantae</taxon>
        <taxon>Streptophyta</taxon>
        <taxon>Embryophyta</taxon>
        <taxon>Tracheophyta</taxon>
        <taxon>Spermatophyta</taxon>
        <taxon>Magnoliopsida</taxon>
        <taxon>eudicotyledons</taxon>
        <taxon>Gunneridae</taxon>
        <taxon>Pentapetalae</taxon>
        <taxon>rosids</taxon>
        <taxon>malvids</taxon>
        <taxon>Malvales</taxon>
        <taxon>Malvaceae</taxon>
        <taxon>Malvoideae</taxon>
        <taxon>Gossypium</taxon>
    </lineage>
</organism>
<protein>
    <submittedName>
        <fullName evidence="1">Uncharacterized protein</fullName>
    </submittedName>
</protein>
<dbReference type="EMBL" id="JABEZW010000007">
    <property type="protein sequence ID" value="MBA0770061.1"/>
    <property type="molecule type" value="Genomic_DNA"/>
</dbReference>